<protein>
    <submittedName>
        <fullName evidence="3">Uncharacterized protein</fullName>
    </submittedName>
</protein>
<feature type="region of interest" description="Disordered" evidence="1">
    <location>
        <begin position="26"/>
        <end position="71"/>
    </location>
</feature>
<dbReference type="RefSeq" id="WP_310031252.1">
    <property type="nucleotide sequence ID" value="NZ_JAVIZN010000002.1"/>
</dbReference>
<feature type="signal peptide" evidence="2">
    <location>
        <begin position="1"/>
        <end position="23"/>
    </location>
</feature>
<proteinExistence type="predicted"/>
<comment type="caution">
    <text evidence="3">The sequence shown here is derived from an EMBL/GenBank/DDBJ whole genome shotgun (WGS) entry which is preliminary data.</text>
</comment>
<evidence type="ECO:0000256" key="2">
    <source>
        <dbReference type="SAM" id="SignalP"/>
    </source>
</evidence>
<evidence type="ECO:0000256" key="1">
    <source>
        <dbReference type="SAM" id="MobiDB-lite"/>
    </source>
</evidence>
<feature type="chain" id="PRO_5044818642" evidence="2">
    <location>
        <begin position="24"/>
        <end position="86"/>
    </location>
</feature>
<dbReference type="Proteomes" id="UP001245184">
    <property type="component" value="Unassembled WGS sequence"/>
</dbReference>
<organism evidence="3 4">
    <name type="scientific">Paraburkholderia graminis</name>
    <dbReference type="NCBI Taxonomy" id="60548"/>
    <lineage>
        <taxon>Bacteria</taxon>
        <taxon>Pseudomonadati</taxon>
        <taxon>Pseudomonadota</taxon>
        <taxon>Betaproteobacteria</taxon>
        <taxon>Burkholderiales</taxon>
        <taxon>Burkholderiaceae</taxon>
        <taxon>Paraburkholderia</taxon>
    </lineage>
</organism>
<reference evidence="3 4" key="1">
    <citation type="submission" date="2023-08" db="EMBL/GenBank/DDBJ databases">
        <title>Genome sequencing of plant associated microbes to promote plant fitness in Sorghum bicolor and Oryza sativa.</title>
        <authorList>
            <person name="Coleman-Derr D."/>
        </authorList>
    </citation>
    <scope>NUCLEOTIDE SEQUENCE [LARGE SCALE GENOMIC DNA]</scope>
    <source>
        <strain evidence="3 4">SLBN-33</strain>
    </source>
</reference>
<keyword evidence="2" id="KW-0732">Signal</keyword>
<name>A0ABD5CE04_9BURK</name>
<dbReference type="AlphaFoldDB" id="A0ABD5CE04"/>
<accession>A0ABD5CE04</accession>
<sequence>MKVSLASVLVATALFAGSGVAFSQPAGNTSQGANSTLSQPPMAQSSGSMSGNDSLGPQYSGSTASGRARNGGACVVGLSCDIYQGS</sequence>
<feature type="compositionally biased region" description="Polar residues" evidence="1">
    <location>
        <begin position="26"/>
        <end position="65"/>
    </location>
</feature>
<gene>
    <name evidence="3" type="ORF">QF025_002236</name>
</gene>
<evidence type="ECO:0000313" key="4">
    <source>
        <dbReference type="Proteomes" id="UP001245184"/>
    </source>
</evidence>
<dbReference type="EMBL" id="JAVIZN010000002">
    <property type="protein sequence ID" value="MDR6203516.1"/>
    <property type="molecule type" value="Genomic_DNA"/>
</dbReference>
<evidence type="ECO:0000313" key="3">
    <source>
        <dbReference type="EMBL" id="MDR6203516.1"/>
    </source>
</evidence>